<reference evidence="8" key="1">
    <citation type="journal article" date="2010" name="Nature">
        <title>The Amphimedon queenslandica genome and the evolution of animal complexity.</title>
        <authorList>
            <person name="Srivastava M."/>
            <person name="Simakov O."/>
            <person name="Chapman J."/>
            <person name="Fahey B."/>
            <person name="Gauthier M.E."/>
            <person name="Mitros T."/>
            <person name="Richards G.S."/>
            <person name="Conaco C."/>
            <person name="Dacre M."/>
            <person name="Hellsten U."/>
            <person name="Larroux C."/>
            <person name="Putnam N.H."/>
            <person name="Stanke M."/>
            <person name="Adamska M."/>
            <person name="Darling A."/>
            <person name="Degnan S.M."/>
            <person name="Oakley T.H."/>
            <person name="Plachetzki D.C."/>
            <person name="Zhai Y."/>
            <person name="Adamski M."/>
            <person name="Calcino A."/>
            <person name="Cummins S.F."/>
            <person name="Goodstein D.M."/>
            <person name="Harris C."/>
            <person name="Jackson D.J."/>
            <person name="Leys S.P."/>
            <person name="Shu S."/>
            <person name="Woodcroft B.J."/>
            <person name="Vervoort M."/>
            <person name="Kosik K.S."/>
            <person name="Manning G."/>
            <person name="Degnan B.M."/>
            <person name="Rokhsar D.S."/>
        </authorList>
    </citation>
    <scope>NUCLEOTIDE SEQUENCE [LARGE SCALE GENOMIC DNA]</scope>
</reference>
<evidence type="ECO:0000256" key="4">
    <source>
        <dbReference type="ARBA" id="ARBA00022989"/>
    </source>
</evidence>
<keyword evidence="5 6" id="KW-0472">Membrane</keyword>
<evidence type="ECO:0000256" key="1">
    <source>
        <dbReference type="ARBA" id="ARBA00004141"/>
    </source>
</evidence>
<evidence type="ECO:0008006" key="9">
    <source>
        <dbReference type="Google" id="ProtNLM"/>
    </source>
</evidence>
<dbReference type="AlphaFoldDB" id="A0AAN0JRX6"/>
<feature type="transmembrane region" description="Helical" evidence="6">
    <location>
        <begin position="120"/>
        <end position="139"/>
    </location>
</feature>
<keyword evidence="3 6" id="KW-0812">Transmembrane</keyword>
<dbReference type="SUPFAM" id="SSF103473">
    <property type="entry name" value="MFS general substrate transporter"/>
    <property type="match status" value="1"/>
</dbReference>
<feature type="transmembrane region" description="Helical" evidence="6">
    <location>
        <begin position="257"/>
        <end position="276"/>
    </location>
</feature>
<evidence type="ECO:0000313" key="8">
    <source>
        <dbReference type="Proteomes" id="UP000007879"/>
    </source>
</evidence>
<keyword evidence="2" id="KW-0813">Transport</keyword>
<dbReference type="Proteomes" id="UP000007879">
    <property type="component" value="Unassembled WGS sequence"/>
</dbReference>
<dbReference type="PANTHER" id="PTHR23504:SF1">
    <property type="entry name" value="GH21943P-RELATED"/>
    <property type="match status" value="1"/>
</dbReference>
<evidence type="ECO:0000256" key="5">
    <source>
        <dbReference type="ARBA" id="ARBA00023136"/>
    </source>
</evidence>
<organism evidence="7 8">
    <name type="scientific">Amphimedon queenslandica</name>
    <name type="common">Sponge</name>
    <dbReference type="NCBI Taxonomy" id="400682"/>
    <lineage>
        <taxon>Eukaryota</taxon>
        <taxon>Metazoa</taxon>
        <taxon>Porifera</taxon>
        <taxon>Demospongiae</taxon>
        <taxon>Heteroscleromorpha</taxon>
        <taxon>Haplosclerida</taxon>
        <taxon>Niphatidae</taxon>
        <taxon>Amphimedon</taxon>
    </lineage>
</organism>
<dbReference type="PANTHER" id="PTHR23504">
    <property type="entry name" value="MAJOR FACILITATOR SUPERFAMILY DOMAIN-CONTAINING PROTEIN 10"/>
    <property type="match status" value="1"/>
</dbReference>
<evidence type="ECO:0000313" key="7">
    <source>
        <dbReference type="EnsemblMetazoa" id="XP_019859840.1"/>
    </source>
</evidence>
<dbReference type="GeneID" id="109588093"/>
<keyword evidence="8" id="KW-1185">Reference proteome</keyword>
<dbReference type="KEGG" id="aqu:109588093"/>
<feature type="transmembrane region" description="Helical" evidence="6">
    <location>
        <begin position="145"/>
        <end position="167"/>
    </location>
</feature>
<evidence type="ECO:0000256" key="2">
    <source>
        <dbReference type="ARBA" id="ARBA00022448"/>
    </source>
</evidence>
<dbReference type="GO" id="GO:0016020">
    <property type="term" value="C:membrane"/>
    <property type="evidence" value="ECO:0007669"/>
    <property type="project" value="UniProtKB-SubCell"/>
</dbReference>
<evidence type="ECO:0000256" key="6">
    <source>
        <dbReference type="SAM" id="Phobius"/>
    </source>
</evidence>
<accession>A0AAN0JRX6</accession>
<proteinExistence type="predicted"/>
<dbReference type="Gene3D" id="1.20.1250.20">
    <property type="entry name" value="MFS general substrate transporter like domains"/>
    <property type="match status" value="1"/>
</dbReference>
<name>A0AAN0JRX6_AMPQE</name>
<comment type="subcellular location">
    <subcellularLocation>
        <location evidence="1">Membrane</location>
        <topology evidence="1">Multi-pass membrane protein</topology>
    </subcellularLocation>
</comment>
<protein>
    <recommendedName>
        <fullName evidence="9">Major facilitator superfamily (MFS) profile domain-containing protein</fullName>
    </recommendedName>
</protein>
<keyword evidence="4 6" id="KW-1133">Transmembrane helix</keyword>
<sequence>MSEEEIVTNTTPEVLYLLLCREHRVSRSVRVNWFFNNLFKSSSQWLSTGRSEGEQDEGATVKGDDPLTVLWSNTDRLTPSTSVHYIAQNASLIFVIDMTSSMMQVTLVLTCLMHLVGHKYTIIFGLIVQAIQLFIYGVWTSKWLMWTAGVFATLSTIIYPAISALVSKNTKPEQQGVVLGILTAMRGLCNRLGPALFGLIFYLSHIHLKEVGSVSVAMAATSSNDIHGFGGASPVLINGTMSPTDISIHGGGLFRGLPFLFGVIPVLIALVVALCIKDTNSFIKKSSEHNSLNYLLPTVLYC</sequence>
<dbReference type="InterPro" id="IPR036259">
    <property type="entry name" value="MFS_trans_sf"/>
</dbReference>
<evidence type="ECO:0000256" key="3">
    <source>
        <dbReference type="ARBA" id="ARBA00022692"/>
    </source>
</evidence>
<reference evidence="7" key="2">
    <citation type="submission" date="2024-06" db="UniProtKB">
        <authorList>
            <consortium name="EnsemblMetazoa"/>
        </authorList>
    </citation>
    <scope>IDENTIFICATION</scope>
</reference>
<dbReference type="RefSeq" id="XP_019859840.1">
    <property type="nucleotide sequence ID" value="XM_020004281.1"/>
</dbReference>
<dbReference type="EnsemblMetazoa" id="XM_020004281.1">
    <property type="protein sequence ID" value="XP_019859840.1"/>
    <property type="gene ID" value="LOC109588093"/>
</dbReference>
<feature type="transmembrane region" description="Helical" evidence="6">
    <location>
        <begin position="188"/>
        <end position="208"/>
    </location>
</feature>